<protein>
    <recommendedName>
        <fullName evidence="4 13">Error-prone DNA polymerase</fullName>
        <ecNumber evidence="3 13">2.7.7.7</ecNumber>
    </recommendedName>
</protein>
<reference evidence="15 16" key="1">
    <citation type="submission" date="2024-08" db="EMBL/GenBank/DDBJ databases">
        <authorList>
            <person name="Lu H."/>
        </authorList>
    </citation>
    <scope>NUCLEOTIDE SEQUENCE [LARGE SCALE GENOMIC DNA]</scope>
    <source>
        <strain evidence="15 16">LYH14W</strain>
    </source>
</reference>
<dbReference type="RefSeq" id="WP_394482246.1">
    <property type="nucleotide sequence ID" value="NZ_JBIGHV010000008.1"/>
</dbReference>
<evidence type="ECO:0000256" key="12">
    <source>
        <dbReference type="ARBA" id="ARBA00049244"/>
    </source>
</evidence>
<dbReference type="Pfam" id="PF17657">
    <property type="entry name" value="DNA_pol3_finger"/>
    <property type="match status" value="1"/>
</dbReference>
<keyword evidence="7 13" id="KW-0548">Nucleotidyltransferase</keyword>
<dbReference type="InterPro" id="IPR023073">
    <property type="entry name" value="DnaE2"/>
</dbReference>
<keyword evidence="9 13" id="KW-0227">DNA damage</keyword>
<dbReference type="CDD" id="cd07434">
    <property type="entry name" value="PHP_PolIIIA_DnaE2"/>
    <property type="match status" value="1"/>
</dbReference>
<dbReference type="InterPro" id="IPR016195">
    <property type="entry name" value="Pol/histidinol_Pase-like"/>
</dbReference>
<dbReference type="Pfam" id="PF14579">
    <property type="entry name" value="HHH_6"/>
    <property type="match status" value="1"/>
</dbReference>
<dbReference type="SMART" id="SM00481">
    <property type="entry name" value="POLIIIAc"/>
    <property type="match status" value="1"/>
</dbReference>
<evidence type="ECO:0000256" key="7">
    <source>
        <dbReference type="ARBA" id="ARBA00022695"/>
    </source>
</evidence>
<dbReference type="Gene3D" id="3.20.20.140">
    <property type="entry name" value="Metal-dependent hydrolases"/>
    <property type="match status" value="1"/>
</dbReference>
<evidence type="ECO:0000256" key="10">
    <source>
        <dbReference type="ARBA" id="ARBA00022932"/>
    </source>
</evidence>
<dbReference type="SUPFAM" id="SSF89550">
    <property type="entry name" value="PHP domain-like"/>
    <property type="match status" value="1"/>
</dbReference>
<dbReference type="InterPro" id="IPR003141">
    <property type="entry name" value="Pol/His_phosphatase_N"/>
</dbReference>
<dbReference type="Pfam" id="PF07733">
    <property type="entry name" value="DNA_pol3_alpha"/>
    <property type="match status" value="1"/>
</dbReference>
<dbReference type="InterPro" id="IPR004805">
    <property type="entry name" value="DnaE2/DnaE/PolC"/>
</dbReference>
<accession>A0ABW7F704</accession>
<dbReference type="PANTHER" id="PTHR32294:SF4">
    <property type="entry name" value="ERROR-PRONE DNA POLYMERASE"/>
    <property type="match status" value="1"/>
</dbReference>
<keyword evidence="16" id="KW-1185">Reference proteome</keyword>
<dbReference type="InterPro" id="IPR011708">
    <property type="entry name" value="DNA_pol3_alpha_NTPase_dom"/>
</dbReference>
<dbReference type="Gene3D" id="1.10.150.870">
    <property type="match status" value="1"/>
</dbReference>
<dbReference type="EMBL" id="JBIGHV010000008">
    <property type="protein sequence ID" value="MFG6432407.1"/>
    <property type="molecule type" value="Genomic_DNA"/>
</dbReference>
<dbReference type="NCBIfam" id="NF004225">
    <property type="entry name" value="PRK05672.1"/>
    <property type="match status" value="1"/>
</dbReference>
<dbReference type="InterPro" id="IPR029460">
    <property type="entry name" value="DNAPol_HHH"/>
</dbReference>
<evidence type="ECO:0000259" key="14">
    <source>
        <dbReference type="SMART" id="SM00481"/>
    </source>
</evidence>
<evidence type="ECO:0000313" key="15">
    <source>
        <dbReference type="EMBL" id="MFG6432407.1"/>
    </source>
</evidence>
<dbReference type="Proteomes" id="UP001606210">
    <property type="component" value="Unassembled WGS sequence"/>
</dbReference>
<comment type="similarity">
    <text evidence="2 13">Belongs to the DNA polymerase type-C family. DnaE2 subfamily.</text>
</comment>
<sequence>MSPPISDRDERLADMRAQGFSSDADLRRNAKARSHLATGHAAPRPAGHVPRYAELHCLTAFSFLRGASEPAELVERAVTLGYDALAITDECSLAGVVRAHKQLRELREAAHHAAQTAAREACMPDDGIPQPHLLQLLIGSEFLVRDDTGTPRFKLVLIAQNLNGYGNLSQFITRLRQASPVKGEYTLHWRQIPPERLSDCLALIVLPRNASDAELLSPAQWLLQHFTGRAWIAVELLREAGDAQWLQRLHQLSDATALPLVAAGDVHFHVRSRKALQDVMTATRLNRPVADCGFDLQPNAERHLRSRQRLSQTCPPELMAETLRVAARCTFELTQISYQYPSEVVPPGRTAMQHLRALTDAGARERWPAGVPEAFQRRIEHELTLIADLRYEHYFLTVAEVVAFARSIHILCQGRGSAANSVVCYCLHITSVDPAESTLLFERFISKERNEPPDIDVDFEHDRREEVIQHLYEKYGRHRAALTAVVICYRPRSAIRDVGKALGFSEEQLVLMAKDHGGWALDVFPDAHRDALLQRLGLAPDDTRLLQLITLARQLNGLPRHLSQHVGGFVLTEGPLERLVPIENATMANRSVIEWDKDDIDELKMMKVDVLALGMLSALRRCFELVNPMRGTTYDLATTPQQCEATYDMICAADTVGVFQIESRAQMSMLPRLRPRCYYDLVIEVAIVRPGPIEGGMVHPYLKNRALPEHAVPYPSEALKEALWRTRGVPIFQEQVMQVAMIAAGFSAGEADQLRRAMAAWKRPGVLEQYYDKVVKGMRERGYTDAFAEQIFAQIKGFSSYGFPESHAASFALLTYVSCWLKCHEPAAFLCALLNSQPLGFYSPSQLVQDARRHEVEVRAIDVNHSDADSTLEARDGQHQPAVRLGLHLVSGLGTEAAARIETARSRDGQFAHPQDLALRARLKQQDMQHLAAADALTSLAGHRRQQVWQASALHSMPALLQGSLLPEDDLELPAAAEGEEVLWDYAATGLTLRRHPLALLRPRLAREGWLNAAQLANHKGGRPARACGLVTGRQKPQTAKGTLFITLEDETGNVAVIVWPDIYTEHRDVILGARLLAVEGVWQRGDGDVRHLLARGFVNLNERLGRLQTESRDFR</sequence>
<dbReference type="Pfam" id="PF02811">
    <property type="entry name" value="PHP"/>
    <property type="match status" value="1"/>
</dbReference>
<keyword evidence="10 13" id="KW-0239">DNA-directed DNA polymerase</keyword>
<comment type="function">
    <text evidence="13">DNA polymerase involved in damage-induced mutagenesis and translesion synthesis (TLS). It is not the major replicative DNA polymerase.</text>
</comment>
<dbReference type="PANTHER" id="PTHR32294">
    <property type="entry name" value="DNA POLYMERASE III SUBUNIT ALPHA"/>
    <property type="match status" value="1"/>
</dbReference>
<keyword evidence="5 13" id="KW-0963">Cytoplasm</keyword>
<dbReference type="InterPro" id="IPR004013">
    <property type="entry name" value="PHP_dom"/>
</dbReference>
<evidence type="ECO:0000256" key="4">
    <source>
        <dbReference type="ARBA" id="ARBA00017273"/>
    </source>
</evidence>
<comment type="catalytic activity">
    <reaction evidence="12 13">
        <text>DNA(n) + a 2'-deoxyribonucleoside 5'-triphosphate = DNA(n+1) + diphosphate</text>
        <dbReference type="Rhea" id="RHEA:22508"/>
        <dbReference type="Rhea" id="RHEA-COMP:17339"/>
        <dbReference type="Rhea" id="RHEA-COMP:17340"/>
        <dbReference type="ChEBI" id="CHEBI:33019"/>
        <dbReference type="ChEBI" id="CHEBI:61560"/>
        <dbReference type="ChEBI" id="CHEBI:173112"/>
        <dbReference type="EC" id="2.7.7.7"/>
    </reaction>
</comment>
<dbReference type="HAMAP" id="MF_01902">
    <property type="entry name" value="DNApol_error_prone"/>
    <property type="match status" value="1"/>
</dbReference>
<keyword evidence="11 13" id="KW-0234">DNA repair</keyword>
<comment type="subcellular location">
    <subcellularLocation>
        <location evidence="1 13">Cytoplasm</location>
    </subcellularLocation>
</comment>
<dbReference type="InterPro" id="IPR004365">
    <property type="entry name" value="NA-bd_OB_tRNA"/>
</dbReference>
<comment type="caution">
    <text evidence="15">The sequence shown here is derived from an EMBL/GenBank/DDBJ whole genome shotgun (WGS) entry which is preliminary data.</text>
</comment>
<evidence type="ECO:0000256" key="1">
    <source>
        <dbReference type="ARBA" id="ARBA00004496"/>
    </source>
</evidence>
<dbReference type="NCBIfam" id="TIGR00594">
    <property type="entry name" value="polc"/>
    <property type="match status" value="1"/>
</dbReference>
<dbReference type="CDD" id="cd04485">
    <property type="entry name" value="DnaE_OBF"/>
    <property type="match status" value="1"/>
</dbReference>
<evidence type="ECO:0000256" key="13">
    <source>
        <dbReference type="HAMAP-Rule" id="MF_01902"/>
    </source>
</evidence>
<organism evidence="15 16">
    <name type="scientific">Pelomonas parva</name>
    <dbReference type="NCBI Taxonomy" id="3299032"/>
    <lineage>
        <taxon>Bacteria</taxon>
        <taxon>Pseudomonadati</taxon>
        <taxon>Pseudomonadota</taxon>
        <taxon>Betaproteobacteria</taxon>
        <taxon>Burkholderiales</taxon>
        <taxon>Sphaerotilaceae</taxon>
        <taxon>Roseateles</taxon>
    </lineage>
</organism>
<dbReference type="Pfam" id="PF01336">
    <property type="entry name" value="tRNA_anti-codon"/>
    <property type="match status" value="1"/>
</dbReference>
<evidence type="ECO:0000256" key="8">
    <source>
        <dbReference type="ARBA" id="ARBA00022705"/>
    </source>
</evidence>
<gene>
    <name evidence="13" type="primary">dnaE2</name>
    <name evidence="15" type="ORF">ACG00Y_20980</name>
</gene>
<evidence type="ECO:0000256" key="11">
    <source>
        <dbReference type="ARBA" id="ARBA00023204"/>
    </source>
</evidence>
<proteinExistence type="inferred from homology"/>
<evidence type="ECO:0000256" key="9">
    <source>
        <dbReference type="ARBA" id="ARBA00022763"/>
    </source>
</evidence>
<keyword evidence="8 13" id="KW-0235">DNA replication</keyword>
<evidence type="ECO:0000256" key="5">
    <source>
        <dbReference type="ARBA" id="ARBA00022490"/>
    </source>
</evidence>
<dbReference type="EC" id="2.7.7.7" evidence="3 13"/>
<evidence type="ECO:0000256" key="6">
    <source>
        <dbReference type="ARBA" id="ARBA00022679"/>
    </source>
</evidence>
<feature type="domain" description="Polymerase/histidinol phosphatase N-terminal" evidence="14">
    <location>
        <begin position="53"/>
        <end position="146"/>
    </location>
</feature>
<dbReference type="InterPro" id="IPR040982">
    <property type="entry name" value="DNA_pol3_finger"/>
</dbReference>
<evidence type="ECO:0000256" key="2">
    <source>
        <dbReference type="ARBA" id="ARBA00007391"/>
    </source>
</evidence>
<name>A0ABW7F704_9BURK</name>
<evidence type="ECO:0000313" key="16">
    <source>
        <dbReference type="Proteomes" id="UP001606210"/>
    </source>
</evidence>
<evidence type="ECO:0000256" key="3">
    <source>
        <dbReference type="ARBA" id="ARBA00012417"/>
    </source>
</evidence>
<keyword evidence="6 13" id="KW-0808">Transferase</keyword>